<feature type="region of interest" description="Disordered" evidence="1">
    <location>
        <begin position="1"/>
        <end position="20"/>
    </location>
</feature>
<organism evidence="2 3">
    <name type="scientific">Kineosporia mesophila</name>
    <dbReference type="NCBI Taxonomy" id="566012"/>
    <lineage>
        <taxon>Bacteria</taxon>
        <taxon>Bacillati</taxon>
        <taxon>Actinomycetota</taxon>
        <taxon>Actinomycetes</taxon>
        <taxon>Kineosporiales</taxon>
        <taxon>Kineosporiaceae</taxon>
        <taxon>Kineosporia</taxon>
    </lineage>
</organism>
<dbReference type="EMBL" id="BAAAZO010000006">
    <property type="protein sequence ID" value="GAA3617089.1"/>
    <property type="molecule type" value="Genomic_DNA"/>
</dbReference>
<evidence type="ECO:0000313" key="2">
    <source>
        <dbReference type="EMBL" id="GAA3617089.1"/>
    </source>
</evidence>
<dbReference type="Pfam" id="PF20199">
    <property type="entry name" value="RepSA"/>
    <property type="match status" value="1"/>
</dbReference>
<feature type="compositionally biased region" description="Basic residues" evidence="1">
    <location>
        <begin position="1"/>
        <end position="11"/>
    </location>
</feature>
<dbReference type="Proteomes" id="UP001501074">
    <property type="component" value="Unassembled WGS sequence"/>
</dbReference>
<dbReference type="RefSeq" id="WP_231482554.1">
    <property type="nucleotide sequence ID" value="NZ_BAAAZO010000006.1"/>
</dbReference>
<evidence type="ECO:0000313" key="3">
    <source>
        <dbReference type="Proteomes" id="UP001501074"/>
    </source>
</evidence>
<name>A0ABP6ZWE8_9ACTN</name>
<protein>
    <submittedName>
        <fullName evidence="2">Plasmid replication initiator protein</fullName>
    </submittedName>
</protein>
<dbReference type="InterPro" id="IPR046828">
    <property type="entry name" value="RepSA"/>
</dbReference>
<keyword evidence="3" id="KW-1185">Reference proteome</keyword>
<comment type="caution">
    <text evidence="2">The sequence shown here is derived from an EMBL/GenBank/DDBJ whole genome shotgun (WGS) entry which is preliminary data.</text>
</comment>
<sequence>MAKKTARKQNSKSRQSGRQLTLGLGLAPELAELIEQVNRPDHRAWLDQVQRIGGCSHPLHMRGSTRIIDQTTGRVDREFSSRDAPNGVILVRCRNRRAAVCPSCARIYQGDLFQLVKAGLAGGKGVPESVAAHPRVFVTLTAPSFGAVHTSRPAGGTRIRRGDHRNGRGVCNPRRGPDCEHGRSISCFVRHAESDPHVGSPLCGECYDYRAAVVWQANVGRLWERFCIYLPRHLARHGAVPVALVREAVRLSYVKVIEFQRRGLVHLHAVIRLDGRTENPEDLTPAPGWATAPVLKEAVHSAANAVRIVQEAGADESWSMRWGIQVDVRDIGEHLDRGESIAKVAAYVAKYASKGSEDTGWNPETWGETPRGRHAATMIHTAWALAELPGLDDLKLRKWGKELGYRGHVSSKSRRYSTTLGQLRAARSAYQQQSSVDSDQPVASDVLVRSSWQLVGHGYNRGQALLAAGVAQDAASNRQAARADGRRV</sequence>
<reference evidence="3" key="1">
    <citation type="journal article" date="2019" name="Int. J. Syst. Evol. Microbiol.">
        <title>The Global Catalogue of Microorganisms (GCM) 10K type strain sequencing project: providing services to taxonomists for standard genome sequencing and annotation.</title>
        <authorList>
            <consortium name="The Broad Institute Genomics Platform"/>
            <consortium name="The Broad Institute Genome Sequencing Center for Infectious Disease"/>
            <person name="Wu L."/>
            <person name="Ma J."/>
        </authorList>
    </citation>
    <scope>NUCLEOTIDE SEQUENCE [LARGE SCALE GENOMIC DNA]</scope>
    <source>
        <strain evidence="3">JCM 16902</strain>
    </source>
</reference>
<evidence type="ECO:0000256" key="1">
    <source>
        <dbReference type="SAM" id="MobiDB-lite"/>
    </source>
</evidence>
<proteinExistence type="predicted"/>
<gene>
    <name evidence="2" type="ORF">GCM10022223_37030</name>
</gene>
<accession>A0ABP6ZWE8</accession>